<comment type="caution">
    <text evidence="3">The sequence shown here is derived from an EMBL/GenBank/DDBJ whole genome shotgun (WGS) entry which is preliminary data.</text>
</comment>
<feature type="compositionally biased region" description="Polar residues" evidence="1">
    <location>
        <begin position="331"/>
        <end position="342"/>
    </location>
</feature>
<protein>
    <submittedName>
        <fullName evidence="3">Putative alpha-E superfamily protein</fullName>
    </submittedName>
</protein>
<evidence type="ECO:0000256" key="1">
    <source>
        <dbReference type="SAM" id="MobiDB-lite"/>
    </source>
</evidence>
<dbReference type="RefSeq" id="WP_106267621.1">
    <property type="nucleotide sequence ID" value="NZ_PVTQ01000016.1"/>
</dbReference>
<dbReference type="InterPro" id="IPR051680">
    <property type="entry name" value="ATP-dep_Glu-Cys_Ligase-2"/>
</dbReference>
<dbReference type="Pfam" id="PF04168">
    <property type="entry name" value="Alpha-E"/>
    <property type="match status" value="1"/>
</dbReference>
<feature type="region of interest" description="Disordered" evidence="1">
    <location>
        <begin position="319"/>
        <end position="342"/>
    </location>
</feature>
<dbReference type="PANTHER" id="PTHR34595">
    <property type="entry name" value="BLR5612 PROTEIN"/>
    <property type="match status" value="1"/>
</dbReference>
<keyword evidence="4" id="KW-1185">Reference proteome</keyword>
<reference evidence="3 4" key="1">
    <citation type="submission" date="2018-03" db="EMBL/GenBank/DDBJ databases">
        <title>Genomic Encyclopedia of Archaeal and Bacterial Type Strains, Phase II (KMG-II): from individual species to whole genera.</title>
        <authorList>
            <person name="Goeker M."/>
        </authorList>
    </citation>
    <scope>NUCLEOTIDE SEQUENCE [LARGE SCALE GENOMIC DNA]</scope>
    <source>
        <strain evidence="3 4">DSM 100212</strain>
    </source>
</reference>
<dbReference type="EMBL" id="PVTQ01000016">
    <property type="protein sequence ID" value="PRY85395.1"/>
    <property type="molecule type" value="Genomic_DNA"/>
</dbReference>
<dbReference type="OrthoDB" id="9803532at2"/>
<sequence length="342" mass="38741">MLSRTAQGLYWMSRYVERAENVARLLDAGRRMEGLPGSDDFAHSEWASIIIAAGCEETFGEDKLEKADRETVTHHLAFDRENPSSIFSCIEAARENARAMRGAITKEVWTAINSTWSEARSKSMEDMAEGKYADFIDWVLAFSFHFRGAVNGTLLRDERLAFINLGKNIERADATARLLDVKYNVLLPRADEVGQGLDLMQWQQILRASNALLAFRHIYHEATTPPRVVDLLVLNRQFPRSLRFSYEAICNDLRDVGLFTRAQRNGLAKAERLLNDMSQLSALEIIDKGLHEWLTEMIVETNQLGIELADAYGFFEPVKADTPEPDELEGTASNSEQLQHQN</sequence>
<feature type="domain" description="DUF403" evidence="2">
    <location>
        <begin position="1"/>
        <end position="312"/>
    </location>
</feature>
<dbReference type="PANTHER" id="PTHR34595:SF7">
    <property type="entry name" value="SLL1039 PROTEIN"/>
    <property type="match status" value="1"/>
</dbReference>
<evidence type="ECO:0000313" key="4">
    <source>
        <dbReference type="Proteomes" id="UP000238392"/>
    </source>
</evidence>
<evidence type="ECO:0000259" key="2">
    <source>
        <dbReference type="Pfam" id="PF04168"/>
    </source>
</evidence>
<evidence type="ECO:0000313" key="3">
    <source>
        <dbReference type="EMBL" id="PRY85395.1"/>
    </source>
</evidence>
<dbReference type="InterPro" id="IPR007296">
    <property type="entry name" value="DUF403"/>
</dbReference>
<dbReference type="AlphaFoldDB" id="A0A2T0WFF6"/>
<proteinExistence type="predicted"/>
<dbReference type="Proteomes" id="UP000238392">
    <property type="component" value="Unassembled WGS sequence"/>
</dbReference>
<accession>A0A2T0WFF6</accession>
<organism evidence="3 4">
    <name type="scientific">Donghicola tyrosinivorans</name>
    <dbReference type="NCBI Taxonomy" id="1652492"/>
    <lineage>
        <taxon>Bacteria</taxon>
        <taxon>Pseudomonadati</taxon>
        <taxon>Pseudomonadota</taxon>
        <taxon>Alphaproteobacteria</taxon>
        <taxon>Rhodobacterales</taxon>
        <taxon>Roseobacteraceae</taxon>
        <taxon>Donghicola</taxon>
    </lineage>
</organism>
<gene>
    <name evidence="3" type="ORF">CLV74_11649</name>
</gene>
<name>A0A2T0WFF6_9RHOB</name>